<proteinExistence type="predicted"/>
<accession>A0A318UR38</accession>
<dbReference type="RefSeq" id="WP_110826678.1">
    <property type="nucleotide sequence ID" value="NZ_QKLU01000001.1"/>
</dbReference>
<keyword evidence="1" id="KW-1277">Toxin-antitoxin system</keyword>
<comment type="caution">
    <text evidence="2">The sequence shown here is derived from an EMBL/GenBank/DDBJ whole genome shotgun (WGS) entry which is preliminary data.</text>
</comment>
<gene>
    <name evidence="2" type="ORF">B0O44_10126</name>
</gene>
<organism evidence="2 3">
    <name type="scientific">Pedobacter nutrimenti</name>
    <dbReference type="NCBI Taxonomy" id="1241337"/>
    <lineage>
        <taxon>Bacteria</taxon>
        <taxon>Pseudomonadati</taxon>
        <taxon>Bacteroidota</taxon>
        <taxon>Sphingobacteriia</taxon>
        <taxon>Sphingobacteriales</taxon>
        <taxon>Sphingobacteriaceae</taxon>
        <taxon>Pedobacter</taxon>
    </lineage>
</organism>
<reference evidence="2 3" key="1">
    <citation type="submission" date="2018-06" db="EMBL/GenBank/DDBJ databases">
        <title>Genomic Encyclopedia of Archaeal and Bacterial Type Strains, Phase II (KMG-II): from individual species to whole genera.</title>
        <authorList>
            <person name="Goeker M."/>
        </authorList>
    </citation>
    <scope>NUCLEOTIDE SEQUENCE [LARGE SCALE GENOMIC DNA]</scope>
    <source>
        <strain evidence="2 3">DSM 27372</strain>
    </source>
</reference>
<dbReference type="InterPro" id="IPR007712">
    <property type="entry name" value="RelE/ParE_toxin"/>
</dbReference>
<dbReference type="AlphaFoldDB" id="A0A318UR38"/>
<evidence type="ECO:0000313" key="2">
    <source>
        <dbReference type="EMBL" id="PYF76555.1"/>
    </source>
</evidence>
<dbReference type="InterPro" id="IPR035093">
    <property type="entry name" value="RelE/ParE_toxin_dom_sf"/>
</dbReference>
<name>A0A318UR38_9SPHI</name>
<evidence type="ECO:0000256" key="1">
    <source>
        <dbReference type="ARBA" id="ARBA00022649"/>
    </source>
</evidence>
<dbReference type="EMBL" id="QKLU01000001">
    <property type="protein sequence ID" value="PYF76555.1"/>
    <property type="molecule type" value="Genomic_DNA"/>
</dbReference>
<dbReference type="Gene3D" id="3.30.2310.20">
    <property type="entry name" value="RelE-like"/>
    <property type="match status" value="1"/>
</dbReference>
<protein>
    <submittedName>
        <fullName evidence="2">ParE-like toxin of type II ParDE toxin-antitoxin system</fullName>
    </submittedName>
</protein>
<dbReference type="OrthoDB" id="595476at2"/>
<evidence type="ECO:0000313" key="3">
    <source>
        <dbReference type="Proteomes" id="UP000248198"/>
    </source>
</evidence>
<dbReference type="Pfam" id="PF05016">
    <property type="entry name" value="ParE_toxin"/>
    <property type="match status" value="1"/>
</dbReference>
<dbReference type="Proteomes" id="UP000248198">
    <property type="component" value="Unassembled WGS sequence"/>
</dbReference>
<keyword evidence="3" id="KW-1185">Reference proteome</keyword>
<sequence>MADYKIKIHAEALDDIQSATDWYNEQSSGLGLRFQNQVVKQINKLKNSAQLYAVRYNEVRCLLIKKFPFMVHYTLDRSETEVIVFAVFHTSLHPKIWDKRK</sequence>